<organism evidence="3 4">
    <name type="scientific">Flammeovirga pectinis</name>
    <dbReference type="NCBI Taxonomy" id="2494373"/>
    <lineage>
        <taxon>Bacteria</taxon>
        <taxon>Pseudomonadati</taxon>
        <taxon>Bacteroidota</taxon>
        <taxon>Cytophagia</taxon>
        <taxon>Cytophagales</taxon>
        <taxon>Flammeovirgaceae</taxon>
        <taxon>Flammeovirga</taxon>
    </lineage>
</organism>
<sequence length="166" mass="18422">MLNITINNNQHSVIKDKQSLIIDNKTIDLKLKPTHNNVYTAIYNDKRFDIEIIEADNNYKNACIKINGKKIEIEATTKLDDLLKQLGMGTAAVSHENIVKAPMPGKVLELLCSVGIEVEKGDNLIILEAMKMENILKAPIAGKIKSIEVSEGNSVEKGQVLIEIEE</sequence>
<evidence type="ECO:0000259" key="2">
    <source>
        <dbReference type="PROSITE" id="PS50968"/>
    </source>
</evidence>
<dbReference type="PROSITE" id="PS00188">
    <property type="entry name" value="BIOTIN"/>
    <property type="match status" value="1"/>
</dbReference>
<dbReference type="Gene3D" id="2.40.50.100">
    <property type="match status" value="1"/>
</dbReference>
<name>A0A3S9P3V2_9BACT</name>
<dbReference type="RefSeq" id="WP_126614656.1">
    <property type="nucleotide sequence ID" value="NZ_CP034562.1"/>
</dbReference>
<feature type="domain" description="Lipoyl-binding" evidence="2">
    <location>
        <begin position="90"/>
        <end position="165"/>
    </location>
</feature>
<dbReference type="Pfam" id="PF00364">
    <property type="entry name" value="Biotin_lipoyl"/>
    <property type="match status" value="1"/>
</dbReference>
<dbReference type="PROSITE" id="PS50968">
    <property type="entry name" value="BIOTINYL_LIPOYL"/>
    <property type="match status" value="1"/>
</dbReference>
<dbReference type="OrthoDB" id="9812676at2"/>
<gene>
    <name evidence="3" type="ORF">EI427_11305</name>
</gene>
<reference evidence="3 4" key="1">
    <citation type="submission" date="2018-12" db="EMBL/GenBank/DDBJ databases">
        <title>Flammeovirga pectinis sp. nov., isolated from the gut of the Korean scallop, Patinopecten yessoensis.</title>
        <authorList>
            <person name="Bae J.-W."/>
            <person name="Jeong Y.-S."/>
            <person name="Kang W."/>
        </authorList>
    </citation>
    <scope>NUCLEOTIDE SEQUENCE [LARGE SCALE GENOMIC DNA]</scope>
    <source>
        <strain evidence="3 4">L12M1</strain>
    </source>
</reference>
<dbReference type="InterPro" id="IPR011053">
    <property type="entry name" value="Single_hybrid_motif"/>
</dbReference>
<dbReference type="PANTHER" id="PTHR45266:SF3">
    <property type="entry name" value="OXALOACETATE DECARBOXYLASE ALPHA CHAIN"/>
    <property type="match status" value="1"/>
</dbReference>
<dbReference type="SUPFAM" id="SSF51230">
    <property type="entry name" value="Single hybrid motif"/>
    <property type="match status" value="1"/>
</dbReference>
<evidence type="ECO:0000256" key="1">
    <source>
        <dbReference type="ARBA" id="ARBA00023267"/>
    </source>
</evidence>
<evidence type="ECO:0000313" key="3">
    <source>
        <dbReference type="EMBL" id="AZQ62798.1"/>
    </source>
</evidence>
<dbReference type="KEGG" id="fll:EI427_11305"/>
<dbReference type="AlphaFoldDB" id="A0A3S9P3V2"/>
<dbReference type="InterPro" id="IPR050709">
    <property type="entry name" value="Biotin_Carboxyl_Carrier/Decarb"/>
</dbReference>
<dbReference type="Proteomes" id="UP000267268">
    <property type="component" value="Chromosome 1"/>
</dbReference>
<dbReference type="FunFam" id="2.40.50.100:FF:000003">
    <property type="entry name" value="Acetyl-CoA carboxylase biotin carboxyl carrier protein"/>
    <property type="match status" value="1"/>
</dbReference>
<accession>A0A3S9P3V2</accession>
<keyword evidence="1" id="KW-0092">Biotin</keyword>
<proteinExistence type="predicted"/>
<evidence type="ECO:0000313" key="4">
    <source>
        <dbReference type="Proteomes" id="UP000267268"/>
    </source>
</evidence>
<protein>
    <submittedName>
        <fullName evidence="3">Acetyl-CoA carboxylase biotin carboxyl carrier protein subunit</fullName>
    </submittedName>
</protein>
<dbReference type="InterPro" id="IPR000089">
    <property type="entry name" value="Biotin_lipoyl"/>
</dbReference>
<dbReference type="CDD" id="cd06850">
    <property type="entry name" value="biotinyl_domain"/>
    <property type="match status" value="1"/>
</dbReference>
<dbReference type="EMBL" id="CP034562">
    <property type="protein sequence ID" value="AZQ62798.1"/>
    <property type="molecule type" value="Genomic_DNA"/>
</dbReference>
<dbReference type="InterPro" id="IPR001882">
    <property type="entry name" value="Biotin_BS"/>
</dbReference>
<keyword evidence="4" id="KW-1185">Reference proteome</keyword>
<dbReference type="PANTHER" id="PTHR45266">
    <property type="entry name" value="OXALOACETATE DECARBOXYLASE ALPHA CHAIN"/>
    <property type="match status" value="1"/>
</dbReference>